<evidence type="ECO:0000256" key="4">
    <source>
        <dbReference type="ARBA" id="ARBA00022771"/>
    </source>
</evidence>
<dbReference type="InterPro" id="IPR011011">
    <property type="entry name" value="Znf_FYVE_PHD"/>
</dbReference>
<dbReference type="GO" id="GO:0006355">
    <property type="term" value="P:regulation of DNA-templated transcription"/>
    <property type="evidence" value="ECO:0007669"/>
    <property type="project" value="TreeGrafter"/>
</dbReference>
<evidence type="ECO:0000256" key="1">
    <source>
        <dbReference type="ARBA" id="ARBA00004123"/>
    </source>
</evidence>
<comment type="subcellular location">
    <subcellularLocation>
        <location evidence="1 10">Nucleus</location>
    </subcellularLocation>
</comment>
<dbReference type="InterPro" id="IPR028651">
    <property type="entry name" value="ING_fam"/>
</dbReference>
<evidence type="ECO:0000313" key="13">
    <source>
        <dbReference type="Proteomes" id="UP000053664"/>
    </source>
</evidence>
<proteinExistence type="inferred from homology"/>
<feature type="site" description="Histone H3K4me3 binding" evidence="8">
    <location>
        <position position="215"/>
    </location>
</feature>
<dbReference type="Gene3D" id="3.30.40.10">
    <property type="entry name" value="Zinc/RING finger domain, C3HC4 (zinc finger)"/>
    <property type="match status" value="1"/>
</dbReference>
<dbReference type="GO" id="GO:0005634">
    <property type="term" value="C:nucleus"/>
    <property type="evidence" value="ECO:0007669"/>
    <property type="project" value="UniProtKB-SubCell"/>
</dbReference>
<dbReference type="PROSITE" id="PS50016">
    <property type="entry name" value="ZF_PHD_2"/>
    <property type="match status" value="1"/>
</dbReference>
<evidence type="ECO:0000256" key="6">
    <source>
        <dbReference type="ARBA" id="ARBA00022853"/>
    </source>
</evidence>
<protein>
    <recommendedName>
        <fullName evidence="10">Chromatin modification-related protein</fullName>
    </recommendedName>
</protein>
<dbReference type="PANTHER" id="PTHR10333:SF42">
    <property type="entry name" value="INHIBITOR OF GROWTH PROTEIN 5"/>
    <property type="match status" value="1"/>
</dbReference>
<dbReference type="KEGG" id="pfp:PFL1_02589"/>
<dbReference type="CDD" id="cd16858">
    <property type="entry name" value="ING_ING3_Yng2p"/>
    <property type="match status" value="1"/>
</dbReference>
<evidence type="ECO:0000256" key="9">
    <source>
        <dbReference type="PROSITE-ProRule" id="PRU00146"/>
    </source>
</evidence>
<dbReference type="EMBL" id="KE361629">
    <property type="protein sequence ID" value="EPQ29916.1"/>
    <property type="molecule type" value="Genomic_DNA"/>
</dbReference>
<dbReference type="SMART" id="SM01408">
    <property type="entry name" value="ING"/>
    <property type="match status" value="1"/>
</dbReference>
<dbReference type="GO" id="GO:0000785">
    <property type="term" value="C:chromatin"/>
    <property type="evidence" value="ECO:0007669"/>
    <property type="project" value="UniProtKB-ARBA"/>
</dbReference>
<dbReference type="InterPro" id="IPR024610">
    <property type="entry name" value="ING_N_histone-binding"/>
</dbReference>
<keyword evidence="4 9" id="KW-0863">Zinc-finger</keyword>
<feature type="site" description="Histone H3K4me3 binding" evidence="8">
    <location>
        <position position="230"/>
    </location>
</feature>
<feature type="site" description="Histone H3K4me3 binding" evidence="8">
    <location>
        <position position="204"/>
    </location>
</feature>
<evidence type="ECO:0000256" key="2">
    <source>
        <dbReference type="ARBA" id="ARBA00010210"/>
    </source>
</evidence>
<dbReference type="GeneID" id="19316708"/>
<comment type="similarity">
    <text evidence="2 10">Belongs to the ING family.</text>
</comment>
<comment type="subunit">
    <text evidence="10">Component of an histone acetyltransferase complex. Interacts with H3K4me3 and to a lesser extent with H3K4me2.</text>
</comment>
<dbReference type="HOGENOM" id="CLU_031900_2_0_1"/>
<dbReference type="SUPFAM" id="SSF57903">
    <property type="entry name" value="FYVE/PHD zinc finger"/>
    <property type="match status" value="1"/>
</dbReference>
<evidence type="ECO:0000256" key="8">
    <source>
        <dbReference type="PIRSR" id="PIRSR628651-50"/>
    </source>
</evidence>
<evidence type="ECO:0000256" key="7">
    <source>
        <dbReference type="ARBA" id="ARBA00023242"/>
    </source>
</evidence>
<comment type="domain">
    <text evidence="10">The PHD-type zinc finger mediates the binding to H3K4me3.</text>
</comment>
<dbReference type="OrthoDB" id="5411773at2759"/>
<dbReference type="RefSeq" id="XP_007878296.1">
    <property type="nucleotide sequence ID" value="XM_007880105.1"/>
</dbReference>
<evidence type="ECO:0000313" key="12">
    <source>
        <dbReference type="EMBL" id="EPQ29916.1"/>
    </source>
</evidence>
<evidence type="ECO:0000256" key="5">
    <source>
        <dbReference type="ARBA" id="ARBA00022833"/>
    </source>
</evidence>
<sequence>MSIIEDPAEIAALANEFISSLDNLPQEISHLVKEIEHKDAKVQDIMPKISARETQLRELLQKGGSGPANPSGILSEADRLKAEKLTDKIRQDYRRADEWSAQKESLSLRMWRAVHAHHLRLREEMAKISPAVLANYGGAMAAAPPQIPSLASLPAALAGVRSPAVELDATVAGLNGVGSSLDGMDFAGAGAEGDDGEEKDETLYCFCQRVSFGEMIGCDNAENDPECKEWFHISCVGVTKPLPAKWYCSECAAKIKNKRRRQA</sequence>
<comment type="function">
    <text evidence="10">Component of an histone acetyltransferase complex.</text>
</comment>
<dbReference type="PANTHER" id="PTHR10333">
    <property type="entry name" value="INHIBITOR OF GROWTH PROTEIN"/>
    <property type="match status" value="1"/>
</dbReference>
<evidence type="ECO:0000259" key="11">
    <source>
        <dbReference type="PROSITE" id="PS50016"/>
    </source>
</evidence>
<dbReference type="InterPro" id="IPR001965">
    <property type="entry name" value="Znf_PHD"/>
</dbReference>
<keyword evidence="3 10" id="KW-0479">Metal-binding</keyword>
<dbReference type="AlphaFoldDB" id="A0A061HH02"/>
<dbReference type="InterPro" id="IPR019787">
    <property type="entry name" value="Znf_PHD-finger"/>
</dbReference>
<accession>A0A061HH02</accession>
<dbReference type="Gene3D" id="6.10.140.1740">
    <property type="match status" value="1"/>
</dbReference>
<dbReference type="Proteomes" id="UP000053664">
    <property type="component" value="Unassembled WGS sequence"/>
</dbReference>
<dbReference type="eggNOG" id="KOG1973">
    <property type="taxonomic scope" value="Eukaryota"/>
</dbReference>
<evidence type="ECO:0000256" key="3">
    <source>
        <dbReference type="ARBA" id="ARBA00022723"/>
    </source>
</evidence>
<keyword evidence="6 10" id="KW-0156">Chromatin regulator</keyword>
<dbReference type="SMART" id="SM00249">
    <property type="entry name" value="PHD"/>
    <property type="match status" value="1"/>
</dbReference>
<gene>
    <name evidence="12" type="ORF">PFL1_02589</name>
</gene>
<dbReference type="GO" id="GO:0008270">
    <property type="term" value="F:zinc ion binding"/>
    <property type="evidence" value="ECO:0007669"/>
    <property type="project" value="UniProtKB-KW"/>
</dbReference>
<reference evidence="12 13" key="1">
    <citation type="journal article" date="2013" name="Plant Cell">
        <title>The transition from a phytopathogenic smut ancestor to an anamorphic biocontrol agent deciphered by comparative whole-genome analysis.</title>
        <authorList>
            <person name="Lefebvre F."/>
            <person name="Joly D.L."/>
            <person name="Labbe C."/>
            <person name="Teichmann B."/>
            <person name="Linning R."/>
            <person name="Belzile F."/>
            <person name="Bakkeren G."/>
            <person name="Belanger R.R."/>
        </authorList>
    </citation>
    <scope>NUCLEOTIDE SEQUENCE [LARGE SCALE GENOMIC DNA]</scope>
    <source>
        <strain evidence="12 13">PF-1</strain>
    </source>
</reference>
<dbReference type="InterPro" id="IPR013083">
    <property type="entry name" value="Znf_RING/FYVE/PHD"/>
</dbReference>
<feature type="domain" description="PHD-type" evidence="11">
    <location>
        <begin position="202"/>
        <end position="254"/>
    </location>
</feature>
<dbReference type="Pfam" id="PF12998">
    <property type="entry name" value="ING"/>
    <property type="match status" value="1"/>
</dbReference>
<dbReference type="GO" id="GO:0006325">
    <property type="term" value="P:chromatin organization"/>
    <property type="evidence" value="ECO:0007669"/>
    <property type="project" value="UniProtKB-KW"/>
</dbReference>
<name>A0A061HH02_9BASI</name>
<keyword evidence="7 10" id="KW-0539">Nucleus</keyword>
<feature type="site" description="Histone H3K4me3 binding" evidence="8">
    <location>
        <position position="219"/>
    </location>
</feature>
<keyword evidence="5 10" id="KW-0862">Zinc</keyword>
<organism evidence="12 13">
    <name type="scientific">Pseudozyma flocculosa PF-1</name>
    <dbReference type="NCBI Taxonomy" id="1277687"/>
    <lineage>
        <taxon>Eukaryota</taxon>
        <taxon>Fungi</taxon>
        <taxon>Dikarya</taxon>
        <taxon>Basidiomycota</taxon>
        <taxon>Ustilaginomycotina</taxon>
        <taxon>Ustilaginomycetes</taxon>
        <taxon>Ustilaginales</taxon>
        <taxon>Ustilaginaceae</taxon>
        <taxon>Pseudozyma</taxon>
    </lineage>
</organism>
<evidence type="ECO:0000256" key="10">
    <source>
        <dbReference type="RuleBase" id="RU361213"/>
    </source>
</evidence>